<feature type="compositionally biased region" description="Basic and acidic residues" evidence="7">
    <location>
        <begin position="19"/>
        <end position="29"/>
    </location>
</feature>
<sequence length="537" mass="59179">MTPRWEHYNKPSTATSVDSCHKMPLEEPQQRLFESKSGLSPTAGAEASFSDRTQPSTTSADRFDKPNVTSSSSVNHPHAEPCNSSVARSDIGIGSVVACTNCGVTATPLWRRAPTGEIICNACGLYLKARNATRPTWLKRNTFARKNVNASKLQHRFVLQEQTKTLKEKPETIHHHQQQQELDVQRDEELSHDSHESSSDASSMDRPQMVCSNCSTTTTPLWRRDEEGNTICNACGLYYKLHNVQRPVTMKRSVIKRRKRVHANIISPPPPHHHHHHHHATAQPIQQRRLCPKHSEPPMLTHDSSSSGSDEEETNERKRRFYEDGFRTVKRMQLDDRKAPEALEPTSLHHSPSPIASLLNPVNGQHDSYRKSNTATAAAAIATVSTLLNPHSDVQQTQKVLEAHRQELRREVEHLGNLLSKTHAVLDNLDQVMVNAGIESSPQHRPAPSASGFSPNAAASILGNLLGGGDPNATNALATILTLGAAAAAAQKESIHLAPLKSPSSPPCHRELPPTPPPCPILPYPMDRRTSASSDSR</sequence>
<keyword evidence="5" id="KW-0539">Nucleus</keyword>
<dbReference type="EMBL" id="JAEPQZ010000018">
    <property type="protein sequence ID" value="KAG2172060.1"/>
    <property type="molecule type" value="Genomic_DNA"/>
</dbReference>
<dbReference type="GO" id="GO:0045944">
    <property type="term" value="P:positive regulation of transcription by RNA polymerase II"/>
    <property type="evidence" value="ECO:0007669"/>
    <property type="project" value="TreeGrafter"/>
</dbReference>
<evidence type="ECO:0000256" key="6">
    <source>
        <dbReference type="PROSITE-ProRule" id="PRU00094"/>
    </source>
</evidence>
<dbReference type="PROSITE" id="PS50114">
    <property type="entry name" value="GATA_ZN_FINGER_2"/>
    <property type="match status" value="2"/>
</dbReference>
<feature type="region of interest" description="Disordered" evidence="7">
    <location>
        <begin position="498"/>
        <end position="537"/>
    </location>
</feature>
<dbReference type="OrthoDB" id="515401at2759"/>
<keyword evidence="3 6" id="KW-0863">Zinc-finger</keyword>
<dbReference type="GO" id="GO:0005634">
    <property type="term" value="C:nucleus"/>
    <property type="evidence" value="ECO:0007669"/>
    <property type="project" value="UniProtKB-SubCell"/>
</dbReference>
<dbReference type="PANTHER" id="PTHR10071">
    <property type="entry name" value="TRANSCRIPTION FACTOR GATA FAMILY MEMBER"/>
    <property type="match status" value="1"/>
</dbReference>
<dbReference type="AlphaFoldDB" id="A0A8H7PE92"/>
<dbReference type="PROSITE" id="PS00344">
    <property type="entry name" value="GATA_ZN_FINGER_1"/>
    <property type="match status" value="2"/>
</dbReference>
<proteinExistence type="predicted"/>
<dbReference type="Gene3D" id="3.30.50.10">
    <property type="entry name" value="Erythroid Transcription Factor GATA-1, subunit A"/>
    <property type="match status" value="2"/>
</dbReference>
<keyword evidence="4" id="KW-0862">Zinc</keyword>
<feature type="compositionally biased region" description="Basic and acidic residues" evidence="7">
    <location>
        <begin position="526"/>
        <end position="537"/>
    </location>
</feature>
<evidence type="ECO:0000256" key="5">
    <source>
        <dbReference type="ARBA" id="ARBA00023242"/>
    </source>
</evidence>
<dbReference type="Pfam" id="PF00320">
    <property type="entry name" value="GATA"/>
    <property type="match status" value="2"/>
</dbReference>
<dbReference type="InterPro" id="IPR000679">
    <property type="entry name" value="Znf_GATA"/>
</dbReference>
<feature type="compositionally biased region" description="Basic residues" evidence="7">
    <location>
        <begin position="271"/>
        <end position="280"/>
    </location>
</feature>
<dbReference type="PRINTS" id="PR00619">
    <property type="entry name" value="GATAZNFINGER"/>
</dbReference>
<accession>A0A8H7PE92</accession>
<feature type="domain" description="GATA-type" evidence="8">
    <location>
        <begin position="99"/>
        <end position="146"/>
    </location>
</feature>
<evidence type="ECO:0000259" key="8">
    <source>
        <dbReference type="PROSITE" id="PS50114"/>
    </source>
</evidence>
<dbReference type="GO" id="GO:0000981">
    <property type="term" value="F:DNA-binding transcription factor activity, RNA polymerase II-specific"/>
    <property type="evidence" value="ECO:0007669"/>
    <property type="project" value="TreeGrafter"/>
</dbReference>
<evidence type="ECO:0000256" key="4">
    <source>
        <dbReference type="ARBA" id="ARBA00022833"/>
    </source>
</evidence>
<feature type="compositionally biased region" description="Basic and acidic residues" evidence="7">
    <location>
        <begin position="165"/>
        <end position="174"/>
    </location>
</feature>
<feature type="region of interest" description="Disordered" evidence="7">
    <location>
        <begin position="165"/>
        <end position="210"/>
    </location>
</feature>
<dbReference type="GO" id="GO:0000978">
    <property type="term" value="F:RNA polymerase II cis-regulatory region sequence-specific DNA binding"/>
    <property type="evidence" value="ECO:0007669"/>
    <property type="project" value="TreeGrafter"/>
</dbReference>
<feature type="compositionally biased region" description="Pro residues" evidence="7">
    <location>
        <begin position="513"/>
        <end position="523"/>
    </location>
</feature>
<dbReference type="GO" id="GO:0000122">
    <property type="term" value="P:negative regulation of transcription by RNA polymerase II"/>
    <property type="evidence" value="ECO:0007669"/>
    <property type="project" value="TreeGrafter"/>
</dbReference>
<dbReference type="InterPro" id="IPR039355">
    <property type="entry name" value="Transcription_factor_GATA"/>
</dbReference>
<keyword evidence="2" id="KW-0479">Metal-binding</keyword>
<dbReference type="InterPro" id="IPR013088">
    <property type="entry name" value="Znf_NHR/GATA"/>
</dbReference>
<reference evidence="9" key="1">
    <citation type="submission" date="2020-12" db="EMBL/GenBank/DDBJ databases">
        <title>Metabolic potential, ecology and presence of endohyphal bacteria is reflected in genomic diversity of Mucoromycotina.</title>
        <authorList>
            <person name="Muszewska A."/>
            <person name="Okrasinska A."/>
            <person name="Steczkiewicz K."/>
            <person name="Drgas O."/>
            <person name="Orlowska M."/>
            <person name="Perlinska-Lenart U."/>
            <person name="Aleksandrzak-Piekarczyk T."/>
            <person name="Szatraj K."/>
            <person name="Zielenkiewicz U."/>
            <person name="Pilsyk S."/>
            <person name="Malc E."/>
            <person name="Mieczkowski P."/>
            <person name="Kruszewska J.S."/>
            <person name="Biernat P."/>
            <person name="Pawlowska J."/>
        </authorList>
    </citation>
    <scope>NUCLEOTIDE SEQUENCE</scope>
    <source>
        <strain evidence="9">WA0000067209</strain>
    </source>
</reference>
<evidence type="ECO:0000313" key="9">
    <source>
        <dbReference type="EMBL" id="KAG2172060.1"/>
    </source>
</evidence>
<protein>
    <recommendedName>
        <fullName evidence="8">GATA-type domain-containing protein</fullName>
    </recommendedName>
</protein>
<dbReference type="Proteomes" id="UP000654370">
    <property type="component" value="Unassembled WGS sequence"/>
</dbReference>
<evidence type="ECO:0000256" key="1">
    <source>
        <dbReference type="ARBA" id="ARBA00004123"/>
    </source>
</evidence>
<evidence type="ECO:0000313" key="10">
    <source>
        <dbReference type="Proteomes" id="UP000654370"/>
    </source>
</evidence>
<gene>
    <name evidence="9" type="ORF">INT43_001537</name>
</gene>
<evidence type="ECO:0000256" key="7">
    <source>
        <dbReference type="SAM" id="MobiDB-lite"/>
    </source>
</evidence>
<dbReference type="PANTHER" id="PTHR10071:SF281">
    <property type="entry name" value="BOX A-BINDING FACTOR-RELATED"/>
    <property type="match status" value="1"/>
</dbReference>
<feature type="compositionally biased region" description="Basic and acidic residues" evidence="7">
    <location>
        <begin position="183"/>
        <end position="198"/>
    </location>
</feature>
<name>A0A8H7PE92_MORIS</name>
<dbReference type="CDD" id="cd00202">
    <property type="entry name" value="ZnF_GATA"/>
    <property type="match status" value="2"/>
</dbReference>
<dbReference type="GO" id="GO:0008270">
    <property type="term" value="F:zinc ion binding"/>
    <property type="evidence" value="ECO:0007669"/>
    <property type="project" value="UniProtKB-KW"/>
</dbReference>
<dbReference type="SMART" id="SM00401">
    <property type="entry name" value="ZnF_GATA"/>
    <property type="match status" value="2"/>
</dbReference>
<feature type="domain" description="GATA-type" evidence="8">
    <location>
        <begin position="205"/>
        <end position="258"/>
    </location>
</feature>
<comment type="caution">
    <text evidence="9">The sequence shown here is derived from an EMBL/GenBank/DDBJ whole genome shotgun (WGS) entry which is preliminary data.</text>
</comment>
<dbReference type="SUPFAM" id="SSF57716">
    <property type="entry name" value="Glucocorticoid receptor-like (DNA-binding domain)"/>
    <property type="match status" value="2"/>
</dbReference>
<evidence type="ECO:0000256" key="3">
    <source>
        <dbReference type="ARBA" id="ARBA00022771"/>
    </source>
</evidence>
<feature type="region of interest" description="Disordered" evidence="7">
    <location>
        <begin position="1"/>
        <end position="84"/>
    </location>
</feature>
<feature type="compositionally biased region" description="Polar residues" evidence="7">
    <location>
        <begin position="50"/>
        <end position="60"/>
    </location>
</feature>
<dbReference type="FunFam" id="3.30.50.10:FF:000007">
    <property type="entry name" value="Nitrogen regulatory AreA, N-terminal"/>
    <property type="match status" value="1"/>
</dbReference>
<feature type="region of interest" description="Disordered" evidence="7">
    <location>
        <begin position="264"/>
        <end position="321"/>
    </location>
</feature>
<keyword evidence="10" id="KW-1185">Reference proteome</keyword>
<evidence type="ECO:0000256" key="2">
    <source>
        <dbReference type="ARBA" id="ARBA00022723"/>
    </source>
</evidence>
<comment type="subcellular location">
    <subcellularLocation>
        <location evidence="1">Nucleus</location>
    </subcellularLocation>
</comment>
<organism evidence="9 10">
    <name type="scientific">Mortierella isabellina</name>
    <name type="common">Filamentous fungus</name>
    <name type="synonym">Umbelopsis isabellina</name>
    <dbReference type="NCBI Taxonomy" id="91625"/>
    <lineage>
        <taxon>Eukaryota</taxon>
        <taxon>Fungi</taxon>
        <taxon>Fungi incertae sedis</taxon>
        <taxon>Mucoromycota</taxon>
        <taxon>Mucoromycotina</taxon>
        <taxon>Umbelopsidomycetes</taxon>
        <taxon>Umbelopsidales</taxon>
        <taxon>Umbelopsidaceae</taxon>
        <taxon>Umbelopsis</taxon>
    </lineage>
</organism>